<dbReference type="Pfam" id="PF00126">
    <property type="entry name" value="HTH_1"/>
    <property type="match status" value="1"/>
</dbReference>
<dbReference type="InterPro" id="IPR036388">
    <property type="entry name" value="WH-like_DNA-bd_sf"/>
</dbReference>
<accession>A0ABV1TNN3</accession>
<evidence type="ECO:0000259" key="5">
    <source>
        <dbReference type="PROSITE" id="PS50931"/>
    </source>
</evidence>
<protein>
    <submittedName>
        <fullName evidence="6">LysR substrate-binding domain-containing protein</fullName>
    </submittedName>
</protein>
<evidence type="ECO:0000256" key="1">
    <source>
        <dbReference type="ARBA" id="ARBA00009437"/>
    </source>
</evidence>
<dbReference type="SUPFAM" id="SSF53850">
    <property type="entry name" value="Periplasmic binding protein-like II"/>
    <property type="match status" value="1"/>
</dbReference>
<evidence type="ECO:0000313" key="7">
    <source>
        <dbReference type="Proteomes" id="UP001490365"/>
    </source>
</evidence>
<proteinExistence type="inferred from homology"/>
<organism evidence="6 7">
    <name type="scientific">Streptomyces sp. 900105755</name>
    <dbReference type="NCBI Taxonomy" id="3154389"/>
    <lineage>
        <taxon>Bacteria</taxon>
        <taxon>Bacillati</taxon>
        <taxon>Actinomycetota</taxon>
        <taxon>Actinomycetes</taxon>
        <taxon>Kitasatosporales</taxon>
        <taxon>Streptomycetaceae</taxon>
        <taxon>Streptomyces</taxon>
    </lineage>
</organism>
<dbReference type="PRINTS" id="PR00039">
    <property type="entry name" value="HTHLYSR"/>
</dbReference>
<sequence length="306" mass="32970">MPDSFVPPTDLELRLVRYFTVVAEELHFGRAADALHLAQPSLSRQIRRLERELGVRLLDRTPRGTRLTEAGETFLPQARELLRIAARAAASARSAAGHGPFTVGYTTHQIVTPAVRELRHRHPEADVRTLHVDWNEPRAALLDHRVDVVVTRFLFAADGLDITVLYDEPRVLLVPLGHRLAGRESVTLADFADEPLPRFTGADRIGANPPGHANLGALVETLEDKLELVASGEVVSLAPAGFSGGLRPDIVAVPIEDAVPLQVVLAVRAGDRHPLLPAFRRAAEAHLVPSGATGAGRPHAGAGAGR</sequence>
<keyword evidence="4" id="KW-0804">Transcription</keyword>
<dbReference type="PROSITE" id="PS50931">
    <property type="entry name" value="HTH_LYSR"/>
    <property type="match status" value="1"/>
</dbReference>
<keyword evidence="3" id="KW-0238">DNA-binding</keyword>
<dbReference type="Proteomes" id="UP001490365">
    <property type="component" value="Unassembled WGS sequence"/>
</dbReference>
<dbReference type="Pfam" id="PF03466">
    <property type="entry name" value="LysR_substrate"/>
    <property type="match status" value="1"/>
</dbReference>
<dbReference type="EMBL" id="JBEOZM010000017">
    <property type="protein sequence ID" value="MER6271580.1"/>
    <property type="molecule type" value="Genomic_DNA"/>
</dbReference>
<comment type="similarity">
    <text evidence="1">Belongs to the LysR transcriptional regulatory family.</text>
</comment>
<evidence type="ECO:0000256" key="2">
    <source>
        <dbReference type="ARBA" id="ARBA00023015"/>
    </source>
</evidence>
<dbReference type="InterPro" id="IPR036390">
    <property type="entry name" value="WH_DNA-bd_sf"/>
</dbReference>
<keyword evidence="2" id="KW-0805">Transcription regulation</keyword>
<evidence type="ECO:0000256" key="4">
    <source>
        <dbReference type="ARBA" id="ARBA00023163"/>
    </source>
</evidence>
<dbReference type="InterPro" id="IPR000847">
    <property type="entry name" value="LysR_HTH_N"/>
</dbReference>
<dbReference type="PANTHER" id="PTHR30346">
    <property type="entry name" value="TRANSCRIPTIONAL DUAL REGULATOR HCAR-RELATED"/>
    <property type="match status" value="1"/>
</dbReference>
<evidence type="ECO:0000313" key="6">
    <source>
        <dbReference type="EMBL" id="MER6271580.1"/>
    </source>
</evidence>
<evidence type="ECO:0000256" key="3">
    <source>
        <dbReference type="ARBA" id="ARBA00023125"/>
    </source>
</evidence>
<gene>
    <name evidence="6" type="ORF">ABT211_30455</name>
</gene>
<dbReference type="RefSeq" id="WP_351959955.1">
    <property type="nucleotide sequence ID" value="NZ_JBEOZM010000017.1"/>
</dbReference>
<comment type="caution">
    <text evidence="6">The sequence shown here is derived from an EMBL/GenBank/DDBJ whole genome shotgun (WGS) entry which is preliminary data.</text>
</comment>
<dbReference type="PANTHER" id="PTHR30346:SF0">
    <property type="entry name" value="HCA OPERON TRANSCRIPTIONAL ACTIVATOR HCAR"/>
    <property type="match status" value="1"/>
</dbReference>
<dbReference type="SUPFAM" id="SSF46785">
    <property type="entry name" value="Winged helix' DNA-binding domain"/>
    <property type="match status" value="1"/>
</dbReference>
<dbReference type="CDD" id="cd08414">
    <property type="entry name" value="PBP2_LTTR_aromatics_like"/>
    <property type="match status" value="1"/>
</dbReference>
<dbReference type="Gene3D" id="1.10.10.10">
    <property type="entry name" value="Winged helix-like DNA-binding domain superfamily/Winged helix DNA-binding domain"/>
    <property type="match status" value="1"/>
</dbReference>
<reference evidence="6 7" key="1">
    <citation type="submission" date="2024-06" db="EMBL/GenBank/DDBJ databases">
        <title>The Natural Products Discovery Center: Release of the First 8490 Sequenced Strains for Exploring Actinobacteria Biosynthetic Diversity.</title>
        <authorList>
            <person name="Kalkreuter E."/>
            <person name="Kautsar S.A."/>
            <person name="Yang D."/>
            <person name="Bader C.D."/>
            <person name="Teijaro C.N."/>
            <person name="Fluegel L."/>
            <person name="Davis C.M."/>
            <person name="Simpson J.R."/>
            <person name="Lauterbach L."/>
            <person name="Steele A.D."/>
            <person name="Gui C."/>
            <person name="Meng S."/>
            <person name="Li G."/>
            <person name="Viehrig K."/>
            <person name="Ye F."/>
            <person name="Su P."/>
            <person name="Kiefer A.F."/>
            <person name="Nichols A."/>
            <person name="Cepeda A.J."/>
            <person name="Yan W."/>
            <person name="Fan B."/>
            <person name="Jiang Y."/>
            <person name="Adhikari A."/>
            <person name="Zheng C.-J."/>
            <person name="Schuster L."/>
            <person name="Cowan T.M."/>
            <person name="Smanski M.J."/>
            <person name="Chevrette M.G."/>
            <person name="De Carvalho L.P.S."/>
            <person name="Shen B."/>
        </authorList>
    </citation>
    <scope>NUCLEOTIDE SEQUENCE [LARGE SCALE GENOMIC DNA]</scope>
    <source>
        <strain evidence="6 7">NPDC001694</strain>
    </source>
</reference>
<dbReference type="InterPro" id="IPR005119">
    <property type="entry name" value="LysR_subst-bd"/>
</dbReference>
<name>A0ABV1TNN3_9ACTN</name>
<keyword evidence="7" id="KW-1185">Reference proteome</keyword>
<feature type="domain" description="HTH lysR-type" evidence="5">
    <location>
        <begin position="11"/>
        <end position="68"/>
    </location>
</feature>
<dbReference type="Gene3D" id="3.40.190.10">
    <property type="entry name" value="Periplasmic binding protein-like II"/>
    <property type="match status" value="4"/>
</dbReference>